<gene>
    <name evidence="3" type="ORF">A6M21_09920</name>
</gene>
<dbReference type="InterPro" id="IPR016163">
    <property type="entry name" value="Ald_DH_C"/>
</dbReference>
<dbReference type="OrthoDB" id="9762913at2"/>
<dbReference type="GO" id="GO:0004491">
    <property type="term" value="F:methylmalonate-semialdehyde dehydrogenase (acylating, NAD) activity"/>
    <property type="evidence" value="ECO:0007669"/>
    <property type="project" value="InterPro"/>
</dbReference>
<proteinExistence type="predicted"/>
<dbReference type="GO" id="GO:0006574">
    <property type="term" value="P:L-valine catabolic process"/>
    <property type="evidence" value="ECO:0007669"/>
    <property type="project" value="TreeGrafter"/>
</dbReference>
<evidence type="ECO:0000313" key="4">
    <source>
        <dbReference type="Proteomes" id="UP000078532"/>
    </source>
</evidence>
<dbReference type="Pfam" id="PF00171">
    <property type="entry name" value="Aldedh"/>
    <property type="match status" value="1"/>
</dbReference>
<dbReference type="PANTHER" id="PTHR43866">
    <property type="entry name" value="MALONATE-SEMIALDEHYDE DEHYDROGENASE"/>
    <property type="match status" value="1"/>
</dbReference>
<dbReference type="RefSeq" id="WP_066668142.1">
    <property type="nucleotide sequence ID" value="NZ_LYVF01000158.1"/>
</dbReference>
<feature type="domain" description="Aldehyde dehydrogenase" evidence="2">
    <location>
        <begin position="22"/>
        <end position="285"/>
    </location>
</feature>
<protein>
    <recommendedName>
        <fullName evidence="2">Aldehyde dehydrogenase domain-containing protein</fullName>
    </recommendedName>
</protein>
<dbReference type="EMBL" id="LYVF01000158">
    <property type="protein sequence ID" value="OAT81718.1"/>
    <property type="molecule type" value="Genomic_DNA"/>
</dbReference>
<dbReference type="Gene3D" id="3.40.309.10">
    <property type="entry name" value="Aldehyde Dehydrogenase, Chain A, domain 2"/>
    <property type="match status" value="1"/>
</dbReference>
<dbReference type="InterPro" id="IPR010061">
    <property type="entry name" value="MeMal-semiAld_DH"/>
</dbReference>
<evidence type="ECO:0000256" key="1">
    <source>
        <dbReference type="ARBA" id="ARBA00023002"/>
    </source>
</evidence>
<evidence type="ECO:0000259" key="2">
    <source>
        <dbReference type="Pfam" id="PF00171"/>
    </source>
</evidence>
<dbReference type="SUPFAM" id="SSF53720">
    <property type="entry name" value="ALDH-like"/>
    <property type="match status" value="1"/>
</dbReference>
<dbReference type="AlphaFoldDB" id="A0A1B7LEM9"/>
<dbReference type="PANTHER" id="PTHR43866:SF4">
    <property type="entry name" value="MALONATE-SEMIALDEHYDE DEHYDROGENASE"/>
    <property type="match status" value="1"/>
</dbReference>
<dbReference type="STRING" id="1838280.A6M21_09920"/>
<sequence>MAVLEEALKEVQLVKNYVDGEWVDSNGEMRDVINPATGKTIAKVPISTGEELDVAVKAAKDAFQEWRTTPPVARVRCLFRLRELMEENFEELSRIQTQEHGKVIDESRGETRRGIENVEVACGIPSLMMGYNLEDVAAGIDEYVIRQPLGVFGIIAPFNFPFMVPLWFAPYAVATGNCVVIKPPYEDPVSQMKLTELVEEAGFPPGVWNVVNGHREVVSAMLANEDVAGVTFVGSTAVAKYIYESCGKAGKRCLANGEAKNFIIIMPDCNVESTIPAILSLASPKSRVVCTIA</sequence>
<dbReference type="GO" id="GO:0006210">
    <property type="term" value="P:thymine catabolic process"/>
    <property type="evidence" value="ECO:0007669"/>
    <property type="project" value="TreeGrafter"/>
</dbReference>
<dbReference type="InterPro" id="IPR016162">
    <property type="entry name" value="Ald_DH_N"/>
</dbReference>
<reference evidence="3 4" key="1">
    <citation type="submission" date="2016-04" db="EMBL/GenBank/DDBJ databases">
        <authorList>
            <person name="Evans L.H."/>
            <person name="Alamgir A."/>
            <person name="Owens N."/>
            <person name="Weber N.D."/>
            <person name="Virtaneva K."/>
            <person name="Barbian K."/>
            <person name="Babar A."/>
            <person name="Rosenke K."/>
        </authorList>
    </citation>
    <scope>NUCLEOTIDE SEQUENCE [LARGE SCALE GENOMIC DNA]</scope>
    <source>
        <strain evidence="3 4">LMa1</strain>
    </source>
</reference>
<name>A0A1B7LEM9_9FIRM</name>
<evidence type="ECO:0000313" key="3">
    <source>
        <dbReference type="EMBL" id="OAT81718.1"/>
    </source>
</evidence>
<dbReference type="FunFam" id="3.40.605.10:FF:000003">
    <property type="entry name" value="Methylmalonate-semialdehyde dehydrogenase [acylating]"/>
    <property type="match status" value="1"/>
</dbReference>
<dbReference type="InterPro" id="IPR016161">
    <property type="entry name" value="Ald_DH/histidinol_DH"/>
</dbReference>
<dbReference type="InterPro" id="IPR015590">
    <property type="entry name" value="Aldehyde_DH_dom"/>
</dbReference>
<dbReference type="Gene3D" id="3.40.605.10">
    <property type="entry name" value="Aldehyde Dehydrogenase, Chain A, domain 1"/>
    <property type="match status" value="1"/>
</dbReference>
<accession>A0A1B7LEM9</accession>
<comment type="caution">
    <text evidence="3">The sequence shown here is derived from an EMBL/GenBank/DDBJ whole genome shotgun (WGS) entry which is preliminary data.</text>
</comment>
<keyword evidence="1" id="KW-0560">Oxidoreductase</keyword>
<organism evidence="3 4">
    <name type="scientific">Desulfotomaculum copahuensis</name>
    <dbReference type="NCBI Taxonomy" id="1838280"/>
    <lineage>
        <taxon>Bacteria</taxon>
        <taxon>Bacillati</taxon>
        <taxon>Bacillota</taxon>
        <taxon>Clostridia</taxon>
        <taxon>Eubacteriales</taxon>
        <taxon>Desulfotomaculaceae</taxon>
        <taxon>Desulfotomaculum</taxon>
    </lineage>
</organism>
<keyword evidence="4" id="KW-1185">Reference proteome</keyword>
<dbReference type="Proteomes" id="UP000078532">
    <property type="component" value="Unassembled WGS sequence"/>
</dbReference>